<accession>A0A448XID0</accession>
<comment type="caution">
    <text evidence="1">The sequence shown here is derived from an EMBL/GenBank/DDBJ whole genome shotgun (WGS) entry which is preliminary data.</text>
</comment>
<keyword evidence="2" id="KW-1185">Reference proteome</keyword>
<sequence>MDILTAGALCSADQVGSSIVYRYSTTSIHRKMHMHSWNPSYKRILFIPARNPVTLSQSQPTDQPANRPGNQSTLSYLLYSANPTYHSHPPIYVGIPVWPDYHQRVTELFILRLIGP</sequence>
<reference evidence="1" key="1">
    <citation type="submission" date="2018-11" db="EMBL/GenBank/DDBJ databases">
        <authorList>
            <consortium name="Pathogen Informatics"/>
        </authorList>
    </citation>
    <scope>NUCLEOTIDE SEQUENCE</scope>
</reference>
<evidence type="ECO:0000313" key="2">
    <source>
        <dbReference type="Proteomes" id="UP000784294"/>
    </source>
</evidence>
<proteinExistence type="predicted"/>
<dbReference type="EMBL" id="CAAALY010254756">
    <property type="protein sequence ID" value="VEL37368.1"/>
    <property type="molecule type" value="Genomic_DNA"/>
</dbReference>
<dbReference type="Proteomes" id="UP000784294">
    <property type="component" value="Unassembled WGS sequence"/>
</dbReference>
<protein>
    <submittedName>
        <fullName evidence="1">Uncharacterized protein</fullName>
    </submittedName>
</protein>
<name>A0A448XID0_9PLAT</name>
<organism evidence="1 2">
    <name type="scientific">Protopolystoma xenopodis</name>
    <dbReference type="NCBI Taxonomy" id="117903"/>
    <lineage>
        <taxon>Eukaryota</taxon>
        <taxon>Metazoa</taxon>
        <taxon>Spiralia</taxon>
        <taxon>Lophotrochozoa</taxon>
        <taxon>Platyhelminthes</taxon>
        <taxon>Monogenea</taxon>
        <taxon>Polyopisthocotylea</taxon>
        <taxon>Polystomatidea</taxon>
        <taxon>Polystomatidae</taxon>
        <taxon>Protopolystoma</taxon>
    </lineage>
</organism>
<dbReference type="AlphaFoldDB" id="A0A448XID0"/>
<gene>
    <name evidence="1" type="ORF">PXEA_LOCUS30808</name>
</gene>
<evidence type="ECO:0000313" key="1">
    <source>
        <dbReference type="EMBL" id="VEL37368.1"/>
    </source>
</evidence>